<dbReference type="InterPro" id="IPR010982">
    <property type="entry name" value="Lambda_DNA-bd_dom_sf"/>
</dbReference>
<dbReference type="HOGENOM" id="CLU_1861006_0_0_6"/>
<keyword evidence="1" id="KW-0812">Transmembrane</keyword>
<dbReference type="GO" id="GO:0003677">
    <property type="term" value="F:DNA binding"/>
    <property type="evidence" value="ECO:0007669"/>
    <property type="project" value="InterPro"/>
</dbReference>
<name>Q0HT32_SHESR</name>
<organism evidence="3">
    <name type="scientific">Shewanella sp. (strain MR-7)</name>
    <dbReference type="NCBI Taxonomy" id="60481"/>
    <lineage>
        <taxon>Bacteria</taxon>
        <taxon>Pseudomonadati</taxon>
        <taxon>Pseudomonadota</taxon>
        <taxon>Gammaproteobacteria</taxon>
        <taxon>Alteromonadales</taxon>
        <taxon>Shewanellaceae</taxon>
        <taxon>Shewanella</taxon>
    </lineage>
</organism>
<proteinExistence type="predicted"/>
<feature type="transmembrane region" description="Helical" evidence="1">
    <location>
        <begin position="114"/>
        <end position="133"/>
    </location>
</feature>
<dbReference type="AlphaFoldDB" id="Q0HT32"/>
<dbReference type="CDD" id="cd00093">
    <property type="entry name" value="HTH_XRE"/>
    <property type="match status" value="1"/>
</dbReference>
<keyword evidence="1" id="KW-0472">Membrane</keyword>
<reference evidence="3" key="1">
    <citation type="submission" date="2006-08" db="EMBL/GenBank/DDBJ databases">
        <title>Complete sequence of Chromosome1 of Shewanella sp. MR-7.</title>
        <authorList>
            <consortium name="US DOE Joint Genome Institute"/>
            <person name="Copeland A."/>
            <person name="Lucas S."/>
            <person name="Lapidus A."/>
            <person name="Barry K."/>
            <person name="Detter J.C."/>
            <person name="Glavina del Rio T."/>
            <person name="Hammon N."/>
            <person name="Israni S."/>
            <person name="Dalin E."/>
            <person name="Tice H."/>
            <person name="Pitluck S."/>
            <person name="Kiss H."/>
            <person name="Brettin T."/>
            <person name="Bruce D."/>
            <person name="Han C."/>
            <person name="Tapia R."/>
            <person name="Gilna P."/>
            <person name="Schmutz J."/>
            <person name="Larimer F."/>
            <person name="Land M."/>
            <person name="Hauser L."/>
            <person name="Kyrpides N."/>
            <person name="Mikhailova N."/>
            <person name="Nealson K."/>
            <person name="Konstantinidis K."/>
            <person name="Klappenbach J."/>
            <person name="Tiedje J."/>
            <person name="Richardson P."/>
        </authorList>
    </citation>
    <scope>NUCLEOTIDE SEQUENCE</scope>
    <source>
        <strain evidence="3">MR-7</strain>
    </source>
</reference>
<dbReference type="Gene3D" id="1.10.260.40">
    <property type="entry name" value="lambda repressor-like DNA-binding domains"/>
    <property type="match status" value="1"/>
</dbReference>
<dbReference type="PROSITE" id="PS50943">
    <property type="entry name" value="HTH_CROC1"/>
    <property type="match status" value="1"/>
</dbReference>
<dbReference type="SMART" id="SM00530">
    <property type="entry name" value="HTH_XRE"/>
    <property type="match status" value="1"/>
</dbReference>
<accession>Q0HT32</accession>
<sequence length="142" mass="15044">MEQMINKELVKKLRSERSWSQDQLATISGLSIRTIQRVESEGSGSLESKRALAAAFDINVSNLDINSTADNTLASSHRGCKFGLAGVTVGILSAYIGISISFASGNITSAEAGIHYGSLSALYGISCAVIIVMSNRYHSNAT</sequence>
<evidence type="ECO:0000313" key="3">
    <source>
        <dbReference type="EMBL" id="ABI43723.1"/>
    </source>
</evidence>
<feature type="domain" description="HTH cro/C1-type" evidence="2">
    <location>
        <begin position="10"/>
        <end position="63"/>
    </location>
</feature>
<gene>
    <name evidence="3" type="ordered locus">Shewmr7_2738</name>
</gene>
<dbReference type="EMBL" id="CP000444">
    <property type="protein sequence ID" value="ABI43723.1"/>
    <property type="molecule type" value="Genomic_DNA"/>
</dbReference>
<keyword evidence="1" id="KW-1133">Transmembrane helix</keyword>
<protein>
    <submittedName>
        <fullName evidence="3">Transcriptional regulator, XRE family</fullName>
    </submittedName>
</protein>
<dbReference type="SUPFAM" id="SSF47413">
    <property type="entry name" value="lambda repressor-like DNA-binding domains"/>
    <property type="match status" value="1"/>
</dbReference>
<feature type="transmembrane region" description="Helical" evidence="1">
    <location>
        <begin position="82"/>
        <end position="102"/>
    </location>
</feature>
<evidence type="ECO:0000256" key="1">
    <source>
        <dbReference type="SAM" id="Phobius"/>
    </source>
</evidence>
<dbReference type="InterPro" id="IPR001387">
    <property type="entry name" value="Cro/C1-type_HTH"/>
</dbReference>
<dbReference type="KEGG" id="shm:Shewmr7_2738"/>
<evidence type="ECO:0000259" key="2">
    <source>
        <dbReference type="PROSITE" id="PS50943"/>
    </source>
</evidence>